<keyword evidence="2 5" id="KW-0812">Transmembrane</keyword>
<keyword evidence="7" id="KW-0378">Hydrolase</keyword>
<feature type="transmembrane region" description="Helical" evidence="5">
    <location>
        <begin position="53"/>
        <end position="71"/>
    </location>
</feature>
<feature type="transmembrane region" description="Helical" evidence="5">
    <location>
        <begin position="103"/>
        <end position="123"/>
    </location>
</feature>
<feature type="domain" description="Peptidase S54 rhomboid" evidence="6">
    <location>
        <begin position="40"/>
        <end position="181"/>
    </location>
</feature>
<keyword evidence="4 5" id="KW-0472">Membrane</keyword>
<dbReference type="InterPro" id="IPR023826">
    <property type="entry name" value="Rhom-like_SP_proteobac"/>
</dbReference>
<dbReference type="KEGG" id="asha:G8E00_13955"/>
<evidence type="ECO:0000313" key="8">
    <source>
        <dbReference type="Proteomes" id="UP000502297"/>
    </source>
</evidence>
<sequence length="202" mass="23728">MNEKILVQKVLLLAICVCISGCLQVYQHFFIYWRPSFFEEIWRWWTAHWVHVGWMHFVLNMVAFACLPFLFPRASNRYLIILLLLLPPLVSLSFYFDHPDVEAYAGLSGVLHGMYVALAIYFFQYKEERIFSLMVLGFVAIKIVWELTLGSFATSELIGSPVLIEAHYIGAIWGALLSLMFIFYRLYFDKHHYIEKNIDVIE</sequence>
<evidence type="ECO:0000256" key="2">
    <source>
        <dbReference type="ARBA" id="ARBA00022692"/>
    </source>
</evidence>
<organism evidence="7 8">
    <name type="scientific">Acinetobacter shaoyimingii</name>
    <dbReference type="NCBI Taxonomy" id="2715164"/>
    <lineage>
        <taxon>Bacteria</taxon>
        <taxon>Pseudomonadati</taxon>
        <taxon>Pseudomonadota</taxon>
        <taxon>Gammaproteobacteria</taxon>
        <taxon>Moraxellales</taxon>
        <taxon>Moraxellaceae</taxon>
        <taxon>Acinetobacter</taxon>
    </lineage>
</organism>
<feature type="transmembrane region" description="Helical" evidence="5">
    <location>
        <begin position="168"/>
        <end position="188"/>
    </location>
</feature>
<feature type="transmembrane region" description="Helical" evidence="5">
    <location>
        <begin position="130"/>
        <end position="148"/>
    </location>
</feature>
<evidence type="ECO:0000259" key="6">
    <source>
        <dbReference type="Pfam" id="PF01694"/>
    </source>
</evidence>
<keyword evidence="8" id="KW-1185">Reference proteome</keyword>
<dbReference type="Gene3D" id="1.20.1540.10">
    <property type="entry name" value="Rhomboid-like"/>
    <property type="match status" value="1"/>
</dbReference>
<dbReference type="InterPro" id="IPR022764">
    <property type="entry name" value="Peptidase_S54_rhomboid_dom"/>
</dbReference>
<proteinExistence type="predicted"/>
<dbReference type="EMBL" id="CP049801">
    <property type="protein sequence ID" value="QIO06961.1"/>
    <property type="molecule type" value="Genomic_DNA"/>
</dbReference>
<evidence type="ECO:0000313" key="7">
    <source>
        <dbReference type="EMBL" id="QIO06961.1"/>
    </source>
</evidence>
<dbReference type="Pfam" id="PF01694">
    <property type="entry name" value="Rhomboid"/>
    <property type="match status" value="1"/>
</dbReference>
<keyword evidence="3 5" id="KW-1133">Transmembrane helix</keyword>
<evidence type="ECO:0000256" key="5">
    <source>
        <dbReference type="SAM" id="Phobius"/>
    </source>
</evidence>
<evidence type="ECO:0000256" key="4">
    <source>
        <dbReference type="ARBA" id="ARBA00023136"/>
    </source>
</evidence>
<dbReference type="Proteomes" id="UP000502297">
    <property type="component" value="Chromosome"/>
</dbReference>
<dbReference type="SUPFAM" id="SSF144091">
    <property type="entry name" value="Rhomboid-like"/>
    <property type="match status" value="1"/>
</dbReference>
<dbReference type="NCBIfam" id="TIGR03902">
    <property type="entry name" value="rhom_GG_sort"/>
    <property type="match status" value="1"/>
</dbReference>
<protein>
    <submittedName>
        <fullName evidence="7">Rhombosortase</fullName>
        <ecNumber evidence="7">3.4.21.-</ecNumber>
    </submittedName>
</protein>
<dbReference type="InterPro" id="IPR035952">
    <property type="entry name" value="Rhomboid-like_sf"/>
</dbReference>
<accession>A0A6G8RYL5</accession>
<name>A0A6G8RYL5_9GAMM</name>
<comment type="subcellular location">
    <subcellularLocation>
        <location evidence="1">Membrane</location>
        <topology evidence="1">Multi-pass membrane protein</topology>
    </subcellularLocation>
</comment>
<dbReference type="GO" id="GO:0004252">
    <property type="term" value="F:serine-type endopeptidase activity"/>
    <property type="evidence" value="ECO:0007669"/>
    <property type="project" value="InterPro"/>
</dbReference>
<feature type="transmembrane region" description="Helical" evidence="5">
    <location>
        <begin position="12"/>
        <end position="33"/>
    </location>
</feature>
<dbReference type="RefSeq" id="WP_166011041.1">
    <property type="nucleotide sequence ID" value="NZ_CP049801.1"/>
</dbReference>
<dbReference type="AlphaFoldDB" id="A0A6G8RYL5"/>
<dbReference type="GO" id="GO:0016020">
    <property type="term" value="C:membrane"/>
    <property type="evidence" value="ECO:0007669"/>
    <property type="project" value="UniProtKB-SubCell"/>
</dbReference>
<evidence type="ECO:0000256" key="3">
    <source>
        <dbReference type="ARBA" id="ARBA00022989"/>
    </source>
</evidence>
<feature type="transmembrane region" description="Helical" evidence="5">
    <location>
        <begin position="78"/>
        <end position="97"/>
    </location>
</feature>
<dbReference type="EC" id="3.4.21.-" evidence="7"/>
<reference evidence="7 8" key="1">
    <citation type="submission" date="2020-03" db="EMBL/GenBank/DDBJ databases">
        <authorList>
            <person name="Zhu W."/>
        </authorList>
    </citation>
    <scope>NUCLEOTIDE SEQUENCE [LARGE SCALE GENOMIC DNA]</scope>
    <source>
        <strain evidence="7 8">323-1</strain>
    </source>
</reference>
<evidence type="ECO:0000256" key="1">
    <source>
        <dbReference type="ARBA" id="ARBA00004141"/>
    </source>
</evidence>
<gene>
    <name evidence="7" type="primary">rrtA</name>
    <name evidence="7" type="ORF">G8E00_13955</name>
</gene>